<evidence type="ECO:0000256" key="3">
    <source>
        <dbReference type="ARBA" id="ARBA00022679"/>
    </source>
</evidence>
<evidence type="ECO:0000313" key="10">
    <source>
        <dbReference type="EMBL" id="CAD7283929.1"/>
    </source>
</evidence>
<protein>
    <recommendedName>
        <fullName evidence="6">5-aminolevulinate synthase</fullName>
        <ecNumber evidence="6">2.3.1.37</ecNumber>
    </recommendedName>
    <alternativeName>
        <fullName evidence="6">5-aminolevulinic acid synthase</fullName>
    </alternativeName>
    <alternativeName>
        <fullName evidence="6">Delta-ALA synthase</fullName>
    </alternativeName>
    <alternativeName>
        <fullName evidence="6">Delta-aminolevulinate synthase</fullName>
    </alternativeName>
</protein>
<feature type="region of interest" description="Disordered" evidence="7">
    <location>
        <begin position="64"/>
        <end position="94"/>
    </location>
</feature>
<dbReference type="InterPro" id="IPR050087">
    <property type="entry name" value="AON_synthase_class-II"/>
</dbReference>
<comment type="similarity">
    <text evidence="2 6">Belongs to the class-II pyridoxal-phosphate-dependent aminotransferase family.</text>
</comment>
<feature type="domain" description="Aminotransferase class I/classII large" evidence="8">
    <location>
        <begin position="145"/>
        <end position="490"/>
    </location>
</feature>
<dbReference type="CDD" id="cd06454">
    <property type="entry name" value="KBL_like"/>
    <property type="match status" value="1"/>
</dbReference>
<evidence type="ECO:0000256" key="7">
    <source>
        <dbReference type="SAM" id="MobiDB-lite"/>
    </source>
</evidence>
<dbReference type="Proteomes" id="UP000678499">
    <property type="component" value="Unassembled WGS sequence"/>
</dbReference>
<name>A0A7R9BZ91_9CRUS</name>
<dbReference type="InterPro" id="IPR015422">
    <property type="entry name" value="PyrdxlP-dep_Trfase_small"/>
</dbReference>
<dbReference type="FunFam" id="3.40.640.10:FF:000006">
    <property type="entry name" value="5-aminolevulinate synthase, mitochondrial"/>
    <property type="match status" value="1"/>
</dbReference>
<keyword evidence="11" id="KW-1185">Reference proteome</keyword>
<dbReference type="InterPro" id="IPR015421">
    <property type="entry name" value="PyrdxlP-dep_Trfase_major"/>
</dbReference>
<dbReference type="GO" id="GO:0030170">
    <property type="term" value="F:pyridoxal phosphate binding"/>
    <property type="evidence" value="ECO:0007669"/>
    <property type="project" value="UniProtKB-UniRule"/>
</dbReference>
<dbReference type="PANTHER" id="PTHR13693">
    <property type="entry name" value="CLASS II AMINOTRANSFERASE/8-AMINO-7-OXONONANOATE SYNTHASE"/>
    <property type="match status" value="1"/>
</dbReference>
<feature type="domain" description="5-aminolevulinate synthase presequence" evidence="9">
    <location>
        <begin position="3"/>
        <end position="60"/>
    </location>
</feature>
<gene>
    <name evidence="10" type="ORF">NMOB1V02_LOCUS11537</name>
</gene>
<dbReference type="InterPro" id="IPR004839">
    <property type="entry name" value="Aminotransferase_I/II_large"/>
</dbReference>
<organism evidence="10">
    <name type="scientific">Notodromas monacha</name>
    <dbReference type="NCBI Taxonomy" id="399045"/>
    <lineage>
        <taxon>Eukaryota</taxon>
        <taxon>Metazoa</taxon>
        <taxon>Ecdysozoa</taxon>
        <taxon>Arthropoda</taxon>
        <taxon>Crustacea</taxon>
        <taxon>Oligostraca</taxon>
        <taxon>Ostracoda</taxon>
        <taxon>Podocopa</taxon>
        <taxon>Podocopida</taxon>
        <taxon>Cypridocopina</taxon>
        <taxon>Cypridoidea</taxon>
        <taxon>Cyprididae</taxon>
        <taxon>Notodromas</taxon>
    </lineage>
</organism>
<feature type="compositionally biased region" description="Basic and acidic residues" evidence="7">
    <location>
        <begin position="66"/>
        <end position="78"/>
    </location>
</feature>
<evidence type="ECO:0000256" key="5">
    <source>
        <dbReference type="ARBA" id="ARBA00023315"/>
    </source>
</evidence>
<dbReference type="EMBL" id="OA888492">
    <property type="protein sequence ID" value="CAD7283929.1"/>
    <property type="molecule type" value="Genomic_DNA"/>
</dbReference>
<keyword evidence="4 6" id="KW-0663">Pyridoxal phosphate</keyword>
<comment type="cofactor">
    <cofactor evidence="1 6">
        <name>pyridoxal 5'-phosphate</name>
        <dbReference type="ChEBI" id="CHEBI:597326"/>
    </cofactor>
</comment>
<dbReference type="InterPro" id="IPR015424">
    <property type="entry name" value="PyrdxlP-dep_Trfase"/>
</dbReference>
<reference evidence="10" key="1">
    <citation type="submission" date="2020-11" db="EMBL/GenBank/DDBJ databases">
        <authorList>
            <person name="Tran Van P."/>
        </authorList>
    </citation>
    <scope>NUCLEOTIDE SEQUENCE</scope>
</reference>
<keyword evidence="5 6" id="KW-0012">Acyltransferase</keyword>
<dbReference type="GO" id="GO:0042541">
    <property type="term" value="P:hemoglobin biosynthetic process"/>
    <property type="evidence" value="ECO:0007669"/>
    <property type="project" value="TreeGrafter"/>
</dbReference>
<dbReference type="Pfam" id="PF09029">
    <property type="entry name" value="Preseq_ALAS"/>
    <property type="match status" value="1"/>
</dbReference>
<accession>A0A7R9BZ91</accession>
<dbReference type="UniPathway" id="UPA00251">
    <property type="reaction ID" value="UER00375"/>
</dbReference>
<evidence type="ECO:0000256" key="1">
    <source>
        <dbReference type="ARBA" id="ARBA00001933"/>
    </source>
</evidence>
<dbReference type="GO" id="GO:0003870">
    <property type="term" value="F:5-aminolevulinate synthase activity"/>
    <property type="evidence" value="ECO:0007669"/>
    <property type="project" value="UniProtKB-EC"/>
</dbReference>
<evidence type="ECO:0000259" key="8">
    <source>
        <dbReference type="Pfam" id="PF00155"/>
    </source>
</evidence>
<evidence type="ECO:0000256" key="4">
    <source>
        <dbReference type="ARBA" id="ARBA00022898"/>
    </source>
</evidence>
<dbReference type="AlphaFoldDB" id="A0A7R9BZ91"/>
<dbReference type="Gene3D" id="3.40.640.10">
    <property type="entry name" value="Type I PLP-dependent aspartate aminotransferase-like (Major domain)"/>
    <property type="match status" value="1"/>
</dbReference>
<keyword evidence="6" id="KW-0350">Heme biosynthesis</keyword>
<dbReference type="EMBL" id="CAJPEX010006455">
    <property type="protein sequence ID" value="CAG0924081.1"/>
    <property type="molecule type" value="Genomic_DNA"/>
</dbReference>
<dbReference type="GO" id="GO:0006782">
    <property type="term" value="P:protoporphyrinogen IX biosynthetic process"/>
    <property type="evidence" value="ECO:0007669"/>
    <property type="project" value="UniProtKB-UniRule"/>
</dbReference>
<dbReference type="OrthoDB" id="10263824at2759"/>
<dbReference type="Pfam" id="PF00155">
    <property type="entry name" value="Aminotran_1_2"/>
    <property type="match status" value="1"/>
</dbReference>
<evidence type="ECO:0000256" key="2">
    <source>
        <dbReference type="ARBA" id="ARBA00008392"/>
    </source>
</evidence>
<sequence length="544" mass="59932">MACPFLARVPGAFVRNHGQGVVQNFGDKCPYLSRMVSSFHAAEVEQNVEHKTPGATATFINLQQQKKPDTNHKGESVRRNVATGSDSEAGRSSEGLLRKPFGYESFFQEQIAKKKMDHSYRIFKKVSRSADAFPYAKEYSWGERPVTVWCSNDYLGISRHPLVREAVIDAVKTYGSGAGGTRNISGNTPLHEQLEAELASLHNKPSALVFSSCFVANDSTLFTLGRHLPGCHIFSDAGNHASMIQGIRNSGAVKHIFRHNDPQHLEQILKTVDPTVPKIAAFETVHSMTGAVCPLEELCDVSRKYGAMTFVDEVHAVGLYGKNGGGIGDRDEMLHKMDIISGTLGKAFGNFGGYITGSELLVDMIRSYAAGFIFTTSLAPTILKGALTAVRILRSDEGRDLRRRHQESVQYLRENLLAAGFPVEHSPSHIIPVFVGDPKKCSEVSDQLIKRKGHYIQSINYPTVPRGHEKLRIAPTPFHSKSMIDEFVRDLTEVWEETGLNLVNRKSEMACAFCNEPISGTELSRTKLPCGGAIPRCPGIMKFA</sequence>
<proteinExistence type="inferred from homology"/>
<dbReference type="InterPro" id="IPR015118">
    <property type="entry name" value="5aminolev_synth_preseq"/>
</dbReference>
<evidence type="ECO:0000256" key="6">
    <source>
        <dbReference type="RuleBase" id="RU910713"/>
    </source>
</evidence>
<comment type="catalytic activity">
    <reaction evidence="6">
        <text>succinyl-CoA + glycine + H(+) = 5-aminolevulinate + CO2 + CoA</text>
        <dbReference type="Rhea" id="RHEA:12921"/>
        <dbReference type="ChEBI" id="CHEBI:15378"/>
        <dbReference type="ChEBI" id="CHEBI:16526"/>
        <dbReference type="ChEBI" id="CHEBI:57287"/>
        <dbReference type="ChEBI" id="CHEBI:57292"/>
        <dbReference type="ChEBI" id="CHEBI:57305"/>
        <dbReference type="ChEBI" id="CHEBI:356416"/>
        <dbReference type="EC" id="2.3.1.37"/>
    </reaction>
</comment>
<dbReference type="InterPro" id="IPR010961">
    <property type="entry name" value="4pyrrol_synth_NH2levulA_synth"/>
</dbReference>
<dbReference type="GO" id="GO:0048821">
    <property type="term" value="P:erythrocyte development"/>
    <property type="evidence" value="ECO:0007669"/>
    <property type="project" value="TreeGrafter"/>
</dbReference>
<dbReference type="SUPFAM" id="SSF53383">
    <property type="entry name" value="PLP-dependent transferases"/>
    <property type="match status" value="1"/>
</dbReference>
<evidence type="ECO:0000259" key="9">
    <source>
        <dbReference type="Pfam" id="PF09029"/>
    </source>
</evidence>
<comment type="pathway">
    <text evidence="6">Porphyrin-containing compound metabolism; protoporphyrin-IX biosynthesis; 5-aminolevulinate from glycine: step 1/1.</text>
</comment>
<dbReference type="EC" id="2.3.1.37" evidence="6"/>
<dbReference type="NCBIfam" id="TIGR01821">
    <property type="entry name" value="5aminolev_synth"/>
    <property type="match status" value="1"/>
</dbReference>
<dbReference type="GO" id="GO:0005759">
    <property type="term" value="C:mitochondrial matrix"/>
    <property type="evidence" value="ECO:0007669"/>
    <property type="project" value="InterPro"/>
</dbReference>
<keyword evidence="3 6" id="KW-0808">Transferase</keyword>
<dbReference type="Gene3D" id="3.90.1150.10">
    <property type="entry name" value="Aspartate Aminotransferase, domain 1"/>
    <property type="match status" value="1"/>
</dbReference>
<evidence type="ECO:0000313" key="11">
    <source>
        <dbReference type="Proteomes" id="UP000678499"/>
    </source>
</evidence>
<dbReference type="PANTHER" id="PTHR13693:SF102">
    <property type="entry name" value="2-AMINO-3-KETOBUTYRATE COENZYME A LIGASE, MITOCHONDRIAL"/>
    <property type="match status" value="1"/>
</dbReference>